<accession>A0A0A0BLG5</accession>
<dbReference type="GO" id="GO:0003700">
    <property type="term" value="F:DNA-binding transcription factor activity"/>
    <property type="evidence" value="ECO:0007669"/>
    <property type="project" value="TreeGrafter"/>
</dbReference>
<dbReference type="PROSITE" id="PS50977">
    <property type="entry name" value="HTH_TETR_2"/>
    <property type="match status" value="1"/>
</dbReference>
<comment type="caution">
    <text evidence="5">The sequence shown here is derived from an EMBL/GenBank/DDBJ whole genome shotgun (WGS) entry which is preliminary data.</text>
</comment>
<dbReference type="Pfam" id="PF00440">
    <property type="entry name" value="TetR_N"/>
    <property type="match status" value="1"/>
</dbReference>
<evidence type="ECO:0000256" key="2">
    <source>
        <dbReference type="PROSITE-ProRule" id="PRU00335"/>
    </source>
</evidence>
<protein>
    <submittedName>
        <fullName evidence="5">TetR family transcriptional regulator</fullName>
    </submittedName>
</protein>
<dbReference type="PRINTS" id="PR00455">
    <property type="entry name" value="HTHTETR"/>
</dbReference>
<gene>
    <name evidence="5" type="ORF">N868_06820</name>
</gene>
<dbReference type="PANTHER" id="PTHR30055:SF226">
    <property type="entry name" value="HTH-TYPE TRANSCRIPTIONAL REGULATOR PKSA"/>
    <property type="match status" value="1"/>
</dbReference>
<evidence type="ECO:0000256" key="3">
    <source>
        <dbReference type="SAM" id="MobiDB-lite"/>
    </source>
</evidence>
<dbReference type="InterPro" id="IPR050109">
    <property type="entry name" value="HTH-type_TetR-like_transc_reg"/>
</dbReference>
<name>A0A0A0BLG5_9CELL</name>
<feature type="region of interest" description="Disordered" evidence="3">
    <location>
        <begin position="188"/>
        <end position="218"/>
    </location>
</feature>
<dbReference type="PANTHER" id="PTHR30055">
    <property type="entry name" value="HTH-TYPE TRANSCRIPTIONAL REGULATOR RUTR"/>
    <property type="match status" value="1"/>
</dbReference>
<proteinExistence type="predicted"/>
<reference evidence="5 6" key="2">
    <citation type="journal article" date="2015" name="Stand. Genomic Sci.">
        <title>Draft genome sequence of Cellulomonas carbonis T26(T) and comparative analysis of six Cellulomonas genomes.</title>
        <authorList>
            <person name="Zhuang W."/>
            <person name="Zhang S."/>
            <person name="Xia X."/>
            <person name="Wang G."/>
        </authorList>
    </citation>
    <scope>NUCLEOTIDE SEQUENCE [LARGE SCALE GENOMIC DNA]</scope>
    <source>
        <strain evidence="5 6">T26</strain>
    </source>
</reference>
<keyword evidence="1 2" id="KW-0238">DNA-binding</keyword>
<dbReference type="Gene3D" id="1.10.357.10">
    <property type="entry name" value="Tetracycline Repressor, domain 2"/>
    <property type="match status" value="1"/>
</dbReference>
<feature type="DNA-binding region" description="H-T-H motif" evidence="2">
    <location>
        <begin position="37"/>
        <end position="56"/>
    </location>
</feature>
<dbReference type="AlphaFoldDB" id="A0A0A0BLG5"/>
<reference evidence="5 6" key="1">
    <citation type="submission" date="2013-08" db="EMBL/GenBank/DDBJ databases">
        <title>Genome sequencing of Cellulomonas carbonis T26.</title>
        <authorList>
            <person name="Chen F."/>
            <person name="Li Y."/>
            <person name="Wang G."/>
        </authorList>
    </citation>
    <scope>NUCLEOTIDE SEQUENCE [LARGE SCALE GENOMIC DNA]</scope>
    <source>
        <strain evidence="5 6">T26</strain>
    </source>
</reference>
<evidence type="ECO:0000259" key="4">
    <source>
        <dbReference type="PROSITE" id="PS50977"/>
    </source>
</evidence>
<dbReference type="RefSeq" id="WP_052426567.1">
    <property type="nucleotide sequence ID" value="NZ_AXCY01000170.1"/>
</dbReference>
<feature type="compositionally biased region" description="Basic and acidic residues" evidence="3">
    <location>
        <begin position="195"/>
        <end position="218"/>
    </location>
</feature>
<dbReference type="Proteomes" id="UP000029839">
    <property type="component" value="Unassembled WGS sequence"/>
</dbReference>
<evidence type="ECO:0000313" key="6">
    <source>
        <dbReference type="Proteomes" id="UP000029839"/>
    </source>
</evidence>
<organism evidence="5 6">
    <name type="scientific">Cellulomonas carbonis T26</name>
    <dbReference type="NCBI Taxonomy" id="947969"/>
    <lineage>
        <taxon>Bacteria</taxon>
        <taxon>Bacillati</taxon>
        <taxon>Actinomycetota</taxon>
        <taxon>Actinomycetes</taxon>
        <taxon>Micrococcales</taxon>
        <taxon>Cellulomonadaceae</taxon>
        <taxon>Cellulomonas</taxon>
    </lineage>
</organism>
<sequence length="218" mass="22810">MPRITAPTVAEHRAQQRAAVLRAAEEIVVEQGRDALTIAAVAARTGLARPSVYAYVRSVDDLLVALVRAGFERWAAALERHTADATDPRALVVAWFEAAAASAAAGDHRLAAALGGVSLPDEVRGELLDGHRRTALPLADAARRLGVGDPEAALGLVLAVVHHTVARVEAGADPDDEARRAAAFVLDGLGGLRGGPDERTGPDEHPERPPAEDLPARP</sequence>
<keyword evidence="6" id="KW-1185">Reference proteome</keyword>
<dbReference type="InterPro" id="IPR009057">
    <property type="entry name" value="Homeodomain-like_sf"/>
</dbReference>
<dbReference type="EMBL" id="AXCY01000170">
    <property type="protein sequence ID" value="KGM08695.1"/>
    <property type="molecule type" value="Genomic_DNA"/>
</dbReference>
<feature type="domain" description="HTH tetR-type" evidence="4">
    <location>
        <begin position="14"/>
        <end position="74"/>
    </location>
</feature>
<dbReference type="OrthoDB" id="4709704at2"/>
<evidence type="ECO:0000256" key="1">
    <source>
        <dbReference type="ARBA" id="ARBA00023125"/>
    </source>
</evidence>
<evidence type="ECO:0000313" key="5">
    <source>
        <dbReference type="EMBL" id="KGM08695.1"/>
    </source>
</evidence>
<dbReference type="InterPro" id="IPR001647">
    <property type="entry name" value="HTH_TetR"/>
</dbReference>
<dbReference type="SUPFAM" id="SSF46689">
    <property type="entry name" value="Homeodomain-like"/>
    <property type="match status" value="1"/>
</dbReference>
<dbReference type="GO" id="GO:0000976">
    <property type="term" value="F:transcription cis-regulatory region binding"/>
    <property type="evidence" value="ECO:0007669"/>
    <property type="project" value="TreeGrafter"/>
</dbReference>